<sequence>MLIARFSVPSWCTGDVIDADNLATGGMHWLRWDATQGAFEIVTAIPPGHRPWRIAR</sequence>
<protein>
    <submittedName>
        <fullName evidence="1">Uncharacterized protein</fullName>
    </submittedName>
</protein>
<gene>
    <name evidence="1" type="ORF">ACFSX5_17375</name>
</gene>
<dbReference type="EMBL" id="JBHUNP010000001">
    <property type="protein sequence ID" value="MFD2649560.1"/>
    <property type="molecule type" value="Genomic_DNA"/>
</dbReference>
<organism evidence="1 2">
    <name type="scientific">Devosia albogilva</name>
    <dbReference type="NCBI Taxonomy" id="429726"/>
    <lineage>
        <taxon>Bacteria</taxon>
        <taxon>Pseudomonadati</taxon>
        <taxon>Pseudomonadota</taxon>
        <taxon>Alphaproteobacteria</taxon>
        <taxon>Hyphomicrobiales</taxon>
        <taxon>Devosiaceae</taxon>
        <taxon>Devosia</taxon>
    </lineage>
</organism>
<dbReference type="RefSeq" id="WP_386835132.1">
    <property type="nucleotide sequence ID" value="NZ_JBHUNP010000001.1"/>
</dbReference>
<keyword evidence="2" id="KW-1185">Reference proteome</keyword>
<accession>A0ABW5QPH5</accession>
<proteinExistence type="predicted"/>
<reference evidence="2" key="1">
    <citation type="journal article" date="2019" name="Int. J. Syst. Evol. Microbiol.">
        <title>The Global Catalogue of Microorganisms (GCM) 10K type strain sequencing project: providing services to taxonomists for standard genome sequencing and annotation.</title>
        <authorList>
            <consortium name="The Broad Institute Genomics Platform"/>
            <consortium name="The Broad Institute Genome Sequencing Center for Infectious Disease"/>
            <person name="Wu L."/>
            <person name="Ma J."/>
        </authorList>
    </citation>
    <scope>NUCLEOTIDE SEQUENCE [LARGE SCALE GENOMIC DNA]</scope>
    <source>
        <strain evidence="2">CCM 7427</strain>
    </source>
</reference>
<name>A0ABW5QPH5_9HYPH</name>
<dbReference type="Proteomes" id="UP001597521">
    <property type="component" value="Unassembled WGS sequence"/>
</dbReference>
<evidence type="ECO:0000313" key="1">
    <source>
        <dbReference type="EMBL" id="MFD2649560.1"/>
    </source>
</evidence>
<comment type="caution">
    <text evidence="1">The sequence shown here is derived from an EMBL/GenBank/DDBJ whole genome shotgun (WGS) entry which is preliminary data.</text>
</comment>
<evidence type="ECO:0000313" key="2">
    <source>
        <dbReference type="Proteomes" id="UP001597521"/>
    </source>
</evidence>